<name>A0A1A3GMT3_MYCMU</name>
<dbReference type="Proteomes" id="UP000093898">
    <property type="component" value="Unassembled WGS sequence"/>
</dbReference>
<gene>
    <name evidence="1" type="ORF">A5630_06680</name>
</gene>
<dbReference type="AlphaFoldDB" id="A0A1A3GMT3"/>
<accession>A0A1A3GMT3</accession>
<comment type="caution">
    <text evidence="1">The sequence shown here is derived from an EMBL/GenBank/DDBJ whole genome shotgun (WGS) entry which is preliminary data.</text>
</comment>
<protein>
    <submittedName>
        <fullName evidence="1">Uncharacterized protein</fullName>
    </submittedName>
</protein>
<reference evidence="1 2" key="1">
    <citation type="submission" date="2016-06" db="EMBL/GenBank/DDBJ databases">
        <authorList>
            <person name="Kjaerup R.B."/>
            <person name="Dalgaard T.S."/>
            <person name="Juul-Madsen H.R."/>
        </authorList>
    </citation>
    <scope>NUCLEOTIDE SEQUENCE [LARGE SCALE GENOMIC DNA]</scope>
    <source>
        <strain evidence="1 2">1127319.6</strain>
    </source>
</reference>
<evidence type="ECO:0000313" key="2">
    <source>
        <dbReference type="Proteomes" id="UP000093898"/>
    </source>
</evidence>
<evidence type="ECO:0000313" key="1">
    <source>
        <dbReference type="EMBL" id="OBJ36711.1"/>
    </source>
</evidence>
<proteinExistence type="predicted"/>
<organism evidence="1 2">
    <name type="scientific">Mycolicibacterium mucogenicum</name>
    <name type="common">Mycobacterium mucogenicum</name>
    <dbReference type="NCBI Taxonomy" id="56689"/>
    <lineage>
        <taxon>Bacteria</taxon>
        <taxon>Bacillati</taxon>
        <taxon>Actinomycetota</taxon>
        <taxon>Actinomycetes</taxon>
        <taxon>Mycobacteriales</taxon>
        <taxon>Mycobacteriaceae</taxon>
        <taxon>Mycolicibacterium</taxon>
    </lineage>
</organism>
<sequence>MDSLFNNKAPVIRYDAAQTVQLNGAIFGHVTATDPNYNKLNLTVTSAPSNGTVTFNQDGTFTYVPNPQTLVAGGQDSFVVTANDTKGDPLGLNGLFGGRHTASVKVTVNTVAQTSVVATEQQISTEQRAMAIINSGALSAAQSAVEAAWLSMQQQTFADAGGVDAKNLALLHSSVGEFAMYAAETAVNIADAQAGKPSFFWVATPPHTLDGQYAAGSRILYDNPDNLYRVAFINPNRTYVIDGKVNGVMPADVNITVQVGQVGGAATVITGDTLQVNPDGTFQIEAGNDASRAGTPNYLYLPPGASGILVRNTISDWNTQQGLTMNITQTSNESVRLTQTQITNTALGIMKQGETAFPQAWFPLANKVPVNQLSQPANQGSTTLQTQMQSVGHFQLTNNQALVITVDPGTAKFFNIPITNDWGVSVDYVNSPGSLNNAQAIANPDGTYTFVVSPTDPGVANWVSTGGLNQGTIYARFQNLDPNATTNPTVTTQVVSLSDLRKALPTSTVWYTPAQRAQEIAERQSGYTLRTAPSVSLTLTDQDM</sequence>
<dbReference type="Pfam" id="PF17963">
    <property type="entry name" value="Big_9"/>
    <property type="match status" value="1"/>
</dbReference>
<dbReference type="EMBL" id="LZLC01000241">
    <property type="protein sequence ID" value="OBJ36711.1"/>
    <property type="molecule type" value="Genomic_DNA"/>
</dbReference>